<dbReference type="EMBL" id="QGLD01000009">
    <property type="protein sequence ID" value="RAL70544.1"/>
    <property type="molecule type" value="Genomic_DNA"/>
</dbReference>
<evidence type="ECO:0000313" key="6">
    <source>
        <dbReference type="Proteomes" id="UP000249146"/>
    </source>
</evidence>
<accession>A0A142VA77</accession>
<evidence type="ECO:0000313" key="2">
    <source>
        <dbReference type="EMBL" id="RAL69785.1"/>
    </source>
</evidence>
<dbReference type="Proteomes" id="UP000249146">
    <property type="component" value="Unassembled WGS sequence"/>
</dbReference>
<dbReference type="EMBL" id="CP011127">
    <property type="protein sequence ID" value="AMU86740.1"/>
    <property type="molecule type" value="Genomic_DNA"/>
</dbReference>
<gene>
    <name evidence="3" type="ORF">C1G86_0919</name>
    <name evidence="2" type="ORF">C1G87_0893</name>
    <name evidence="1" type="ORF">Dm11a5_0914</name>
</gene>
<reference evidence="5 6" key="2">
    <citation type="submission" date="2018-05" db="EMBL/GenBank/DDBJ databases">
        <title>Draft genome sequences of Dehalococcoides mccartyi strains RC and KS.</title>
        <authorList>
            <person name="Higgins S.A."/>
            <person name="Padilla-Crespo E."/>
            <person name="Loeffler F.E."/>
        </authorList>
    </citation>
    <scope>NUCLEOTIDE SEQUENCE [LARGE SCALE GENOMIC DNA]</scope>
    <source>
        <strain evidence="3 5">KS</strain>
        <strain evidence="2 6">RC</strain>
    </source>
</reference>
<dbReference type="Proteomes" id="UP000076394">
    <property type="component" value="Chromosome"/>
</dbReference>
<sequence length="46" mass="4875">MSLATGFEASEGLGNMPGIDLNFPGIQKNTLKSAFGTWAEYIKNPG</sequence>
<name>A0A142VA77_9CHLR</name>
<dbReference type="EMBL" id="QGLC01000009">
    <property type="protein sequence ID" value="RAL69785.1"/>
    <property type="molecule type" value="Genomic_DNA"/>
</dbReference>
<proteinExistence type="predicted"/>
<organism evidence="1 4">
    <name type="scientific">Dehalococcoides mccartyi</name>
    <dbReference type="NCBI Taxonomy" id="61435"/>
    <lineage>
        <taxon>Bacteria</taxon>
        <taxon>Bacillati</taxon>
        <taxon>Chloroflexota</taxon>
        <taxon>Dehalococcoidia</taxon>
        <taxon>Dehalococcoidales</taxon>
        <taxon>Dehalococcoidaceae</taxon>
        <taxon>Dehalococcoides</taxon>
    </lineage>
</organism>
<dbReference type="AlphaFoldDB" id="A0A142VA77"/>
<evidence type="ECO:0000313" key="3">
    <source>
        <dbReference type="EMBL" id="RAL70544.1"/>
    </source>
</evidence>
<evidence type="ECO:0000313" key="1">
    <source>
        <dbReference type="EMBL" id="AMU86740.1"/>
    </source>
</evidence>
<dbReference type="PATRIC" id="fig|61435.13.peg.899"/>
<evidence type="ECO:0000313" key="4">
    <source>
        <dbReference type="Proteomes" id="UP000076394"/>
    </source>
</evidence>
<protein>
    <submittedName>
        <fullName evidence="1">Uncharacterized protein</fullName>
    </submittedName>
</protein>
<dbReference type="Proteomes" id="UP000248786">
    <property type="component" value="Unassembled WGS sequence"/>
</dbReference>
<reference evidence="1 4" key="1">
    <citation type="submission" date="2015-03" db="EMBL/GenBank/DDBJ databases">
        <title>Genomic characterization of Dehalococcoides mccartyi strain 11a5, an unusal plasmid-containing chloroethene dechlorinator.</title>
        <authorList>
            <person name="Zhao S."/>
            <person name="Ding C."/>
            <person name="He J."/>
        </authorList>
    </citation>
    <scope>NUCLEOTIDE SEQUENCE [LARGE SCALE GENOMIC DNA]</scope>
    <source>
        <strain evidence="1 4">11a5</strain>
    </source>
</reference>
<evidence type="ECO:0000313" key="5">
    <source>
        <dbReference type="Proteomes" id="UP000248786"/>
    </source>
</evidence>